<feature type="compositionally biased region" description="Basic and acidic residues" evidence="2">
    <location>
        <begin position="404"/>
        <end position="441"/>
    </location>
</feature>
<feature type="compositionally biased region" description="Polar residues" evidence="2">
    <location>
        <begin position="933"/>
        <end position="951"/>
    </location>
</feature>
<dbReference type="VEuPathDB" id="FungiDB:SMAC_05949"/>
<dbReference type="Pfam" id="PF00169">
    <property type="entry name" value="PH"/>
    <property type="match status" value="1"/>
</dbReference>
<dbReference type="SUPFAM" id="SSF50729">
    <property type="entry name" value="PH domain-like"/>
    <property type="match status" value="1"/>
</dbReference>
<protein>
    <recommendedName>
        <fullName evidence="7">RhoGAP group protein</fullName>
    </recommendedName>
</protein>
<dbReference type="SMART" id="SM00324">
    <property type="entry name" value="RhoGAP"/>
    <property type="match status" value="1"/>
</dbReference>
<dbReference type="InterPro" id="IPR001849">
    <property type="entry name" value="PH_domain"/>
</dbReference>
<feature type="compositionally biased region" description="Polar residues" evidence="2">
    <location>
        <begin position="1257"/>
        <end position="1271"/>
    </location>
</feature>
<gene>
    <name evidence="5" type="ORF">SMACR_05949</name>
</gene>
<dbReference type="PANTHER" id="PTHR23176:SF129">
    <property type="entry name" value="RHO GTPASE ACTIVATING PROTEIN AT 16F, ISOFORM E-RELATED"/>
    <property type="match status" value="1"/>
</dbReference>
<feature type="domain" description="Rho-GAP" evidence="4">
    <location>
        <begin position="1047"/>
        <end position="1239"/>
    </location>
</feature>
<feature type="compositionally biased region" description="Basic and acidic residues" evidence="2">
    <location>
        <begin position="285"/>
        <end position="310"/>
    </location>
</feature>
<dbReference type="PROSITE" id="PS50003">
    <property type="entry name" value="PH_DOMAIN"/>
    <property type="match status" value="1"/>
</dbReference>
<dbReference type="OMA" id="HQMFSDL"/>
<dbReference type="EMBL" id="NMPR01000041">
    <property type="protein sequence ID" value="KAA8633160.1"/>
    <property type="molecule type" value="Genomic_DNA"/>
</dbReference>
<dbReference type="GO" id="GO:0005096">
    <property type="term" value="F:GTPase activator activity"/>
    <property type="evidence" value="ECO:0007669"/>
    <property type="project" value="UniProtKB-KW"/>
</dbReference>
<dbReference type="GO" id="GO:0007165">
    <property type="term" value="P:signal transduction"/>
    <property type="evidence" value="ECO:0007669"/>
    <property type="project" value="InterPro"/>
</dbReference>
<feature type="region of interest" description="Disordered" evidence="2">
    <location>
        <begin position="194"/>
        <end position="474"/>
    </location>
</feature>
<name>A0A8S8ZW30_SORMA</name>
<evidence type="ECO:0000313" key="5">
    <source>
        <dbReference type="EMBL" id="KAA8633160.1"/>
    </source>
</evidence>
<organism evidence="5 6">
    <name type="scientific">Sordaria macrospora</name>
    <dbReference type="NCBI Taxonomy" id="5147"/>
    <lineage>
        <taxon>Eukaryota</taxon>
        <taxon>Fungi</taxon>
        <taxon>Dikarya</taxon>
        <taxon>Ascomycota</taxon>
        <taxon>Pezizomycotina</taxon>
        <taxon>Sordariomycetes</taxon>
        <taxon>Sordariomycetidae</taxon>
        <taxon>Sordariales</taxon>
        <taxon>Sordariaceae</taxon>
        <taxon>Sordaria</taxon>
    </lineage>
</organism>
<feature type="compositionally biased region" description="Low complexity" evidence="2">
    <location>
        <begin position="65"/>
        <end position="75"/>
    </location>
</feature>
<dbReference type="Pfam" id="PF00620">
    <property type="entry name" value="RhoGAP"/>
    <property type="match status" value="1"/>
</dbReference>
<feature type="region of interest" description="Disordered" evidence="2">
    <location>
        <begin position="1"/>
        <end position="121"/>
    </location>
</feature>
<feature type="compositionally biased region" description="Polar residues" evidence="2">
    <location>
        <begin position="1286"/>
        <end position="1298"/>
    </location>
</feature>
<dbReference type="Proteomes" id="UP000433876">
    <property type="component" value="Unassembled WGS sequence"/>
</dbReference>
<evidence type="ECO:0008006" key="7">
    <source>
        <dbReference type="Google" id="ProtNLM"/>
    </source>
</evidence>
<comment type="caution">
    <text evidence="5">The sequence shown here is derived from an EMBL/GenBank/DDBJ whole genome shotgun (WGS) entry which is preliminary data.</text>
</comment>
<dbReference type="SUPFAM" id="SSF48350">
    <property type="entry name" value="GTPase activation domain, GAP"/>
    <property type="match status" value="1"/>
</dbReference>
<feature type="region of interest" description="Disordered" evidence="2">
    <location>
        <begin position="1336"/>
        <end position="1388"/>
    </location>
</feature>
<dbReference type="GO" id="GO:0005938">
    <property type="term" value="C:cell cortex"/>
    <property type="evidence" value="ECO:0007669"/>
    <property type="project" value="UniProtKB-ARBA"/>
</dbReference>
<feature type="compositionally biased region" description="Basic and acidic residues" evidence="2">
    <location>
        <begin position="895"/>
        <end position="911"/>
    </location>
</feature>
<reference evidence="5 6" key="1">
    <citation type="submission" date="2017-07" db="EMBL/GenBank/DDBJ databases">
        <title>Genome sequence of the Sordaria macrospora wild type strain R19027.</title>
        <authorList>
            <person name="Nowrousian M."/>
            <person name="Teichert I."/>
            <person name="Kueck U."/>
        </authorList>
    </citation>
    <scope>NUCLEOTIDE SEQUENCE [LARGE SCALE GENOMIC DNA]</scope>
    <source>
        <strain evidence="5 6">R19027</strain>
        <tissue evidence="5">Mycelium</tissue>
    </source>
</reference>
<dbReference type="Gene3D" id="2.30.29.30">
    <property type="entry name" value="Pleckstrin-homology domain (PH domain)/Phosphotyrosine-binding domain (PTB)"/>
    <property type="match status" value="1"/>
</dbReference>
<dbReference type="InterPro" id="IPR050729">
    <property type="entry name" value="Rho-GAP"/>
</dbReference>
<evidence type="ECO:0000256" key="1">
    <source>
        <dbReference type="ARBA" id="ARBA00022468"/>
    </source>
</evidence>
<feature type="compositionally biased region" description="Polar residues" evidence="2">
    <location>
        <begin position="213"/>
        <end position="223"/>
    </location>
</feature>
<feature type="region of interest" description="Disordered" evidence="2">
    <location>
        <begin position="892"/>
        <end position="967"/>
    </location>
</feature>
<feature type="compositionally biased region" description="Polar residues" evidence="2">
    <location>
        <begin position="747"/>
        <end position="756"/>
    </location>
</feature>
<feature type="compositionally biased region" description="Polar residues" evidence="2">
    <location>
        <begin position="94"/>
        <end position="121"/>
    </location>
</feature>
<keyword evidence="1" id="KW-0343">GTPase activation</keyword>
<dbReference type="PANTHER" id="PTHR23176">
    <property type="entry name" value="RHO/RAC/CDC GTPASE-ACTIVATING PROTEIN"/>
    <property type="match status" value="1"/>
</dbReference>
<feature type="compositionally biased region" description="Polar residues" evidence="2">
    <location>
        <begin position="235"/>
        <end position="248"/>
    </location>
</feature>
<dbReference type="InterPro" id="IPR000198">
    <property type="entry name" value="RhoGAP_dom"/>
</dbReference>
<feature type="compositionally biased region" description="Polar residues" evidence="2">
    <location>
        <begin position="38"/>
        <end position="64"/>
    </location>
</feature>
<feature type="region of interest" description="Disordered" evidence="2">
    <location>
        <begin position="821"/>
        <end position="843"/>
    </location>
</feature>
<feature type="domain" description="PH" evidence="3">
    <location>
        <begin position="769"/>
        <end position="888"/>
    </location>
</feature>
<dbReference type="CDD" id="cd04400">
    <property type="entry name" value="RhoGAP_fBEM3"/>
    <property type="match status" value="1"/>
</dbReference>
<dbReference type="CDD" id="cd06093">
    <property type="entry name" value="PX_domain"/>
    <property type="match status" value="1"/>
</dbReference>
<dbReference type="InterPro" id="IPR008936">
    <property type="entry name" value="Rho_GTPase_activation_prot"/>
</dbReference>
<dbReference type="SMART" id="SM00233">
    <property type="entry name" value="PH"/>
    <property type="match status" value="1"/>
</dbReference>
<dbReference type="FunFam" id="2.30.29.30:FF:000452">
    <property type="entry name" value="Rho GTPase activator (Bem3)"/>
    <property type="match status" value="1"/>
</dbReference>
<evidence type="ECO:0000259" key="4">
    <source>
        <dbReference type="PROSITE" id="PS50238"/>
    </source>
</evidence>
<feature type="region of interest" description="Disordered" evidence="2">
    <location>
        <begin position="747"/>
        <end position="768"/>
    </location>
</feature>
<dbReference type="FunFam" id="1.10.555.10:FF:000066">
    <property type="entry name" value="Rho GTPase activator (Bem3), putative"/>
    <property type="match status" value="1"/>
</dbReference>
<feature type="region of interest" description="Disordered" evidence="2">
    <location>
        <begin position="983"/>
        <end position="1015"/>
    </location>
</feature>
<sequence>MSQLAHPADAGPSNQHYDGRAFTTAPPPPPPNSALPITPSSQRPESSFSPKSSNDRNNSITGLIQQPPSGSSSGQTSAMAGPSAVRADLVRNAPRNSSMDSAISAISTRSNNTTKASQETNVGPAEIAGLIKTAGSPEAVIQYLLKEKQSQAQQNAQLWRLVDKQRAMILGLNKDLERALKEKEKYRKKLKELLSDPDGPSVPAVAAAKAQEINRTSTGSDFSIQEHVLEVPGSPGQNPTNQRQSSVDMSMAPYPVTPPAGQPPSHGSPSAMGEMLDPSHMMPKPSEHALNHYDVDALEWEREKSRRQAAEAEEQATGLHIKPNLPPSRSLPSVPPQMPLPATPTEQSSSKRIDLPLRGQLPPPTSPPFRKPPPAPLQLKDSALHSKKAQQPVEADSGSEYDDDPKADQQSLEERRGRRRTREEDDRDREIMARKEAELRSLSKKSKKSASKAPNEDAPPPPPAGMPSDPRFLEVKMSAPLQETTVSSLAGVLSGTVQRDASYAMPLLSPGLPSSPRPMPMGGVSSPPLSPRGMNFMGAPLSPRPPRAPIPLPPNTPLHISAPPTMPLPSPRPIHMVKETDSISSTSSPTKSTYESPTERTRIYRGFVTEEYPDLLLPPNALPSIDIRVASSRMKPSRASLLSMTQLEEDPVFTLAVFSRADGGELWRVEKDSASLAKLDNRLKCCPTFTARTPDRSLFSGHAPAKLDARRIALNQYLDELLNTPLDHGTALELCKYLSTHTLPPNADETGSSTGYENPEAVLTGPGGRPYRKGYLTKRGKNFGGWKARYFILDGPHLKYYETPGGAHLGTIKLQKAQIMTQVGKHGHHDDSPARGPGVENPDNQYRHAFVIKEPKKKDPTSVTTHVLCAESDRERDEWVSALLRWIDYTDDEKEDRSKKTQTHDRHDSTNSERANGNHNKKKQQVETVGRSYDTTKQGDLPQGVSSNQPPAQGHAVPSGFTISAPRDPQVISNSEAWGTKLGMGPSAPLPAPPVVEQKAPRPRRSIFGWGDSKEKAGKSIDAHHTLFGENGQANNHHGPVRPVFGAPLAEAVRYNAPVDVRVPLPAVVYRCIQYLDAKDAINEEGIFRLSGSNVVIKQLKERFNNEGDIDLVNDGQYHDIHAVASLLKAYLRELPTTILTRDLHPEFQSVTEKLPDQAQRIAALSVLVERLPQANGTLLRYLIAFLIKIINHADSNKMTVRNVAIVFSPTLNIPAPVFALFLQNYEAIFGIDPGEYELPTTDSGSVHSSTHERTGSHPSDTRSSTHSGSPYGQRPTMKPVIEGQVSRNTPTPPLSMSMQQMAQMNAAREHSRSTPTPPLQRPAYDDIALYSAQQGMRPSTGFGGSHDFHPSATPSYEQYSMKDRRKSSMPNLHPSGTRGQSRDDNRF</sequence>
<evidence type="ECO:0000259" key="3">
    <source>
        <dbReference type="PROSITE" id="PS50003"/>
    </source>
</evidence>
<feature type="compositionally biased region" description="Pro residues" evidence="2">
    <location>
        <begin position="361"/>
        <end position="376"/>
    </location>
</feature>
<accession>A0A8S8ZW30</accession>
<evidence type="ECO:0000256" key="2">
    <source>
        <dbReference type="SAM" id="MobiDB-lite"/>
    </source>
</evidence>
<feature type="compositionally biased region" description="Pro residues" evidence="2">
    <location>
        <begin position="333"/>
        <end position="342"/>
    </location>
</feature>
<feature type="region of interest" description="Disordered" evidence="2">
    <location>
        <begin position="1240"/>
        <end position="1323"/>
    </location>
</feature>
<dbReference type="PROSITE" id="PS50238">
    <property type="entry name" value="RHOGAP"/>
    <property type="match status" value="1"/>
</dbReference>
<dbReference type="InterPro" id="IPR011993">
    <property type="entry name" value="PH-like_dom_sf"/>
</dbReference>
<evidence type="ECO:0000313" key="6">
    <source>
        <dbReference type="Proteomes" id="UP000433876"/>
    </source>
</evidence>
<dbReference type="Gene3D" id="1.10.555.10">
    <property type="entry name" value="Rho GTPase activation protein"/>
    <property type="match status" value="1"/>
</dbReference>
<dbReference type="CDD" id="cd13277">
    <property type="entry name" value="PH_Bem3"/>
    <property type="match status" value="1"/>
</dbReference>
<proteinExistence type="predicted"/>